<accession>A0A095TUS9</accession>
<name>A0A095TUS9_9GAMM</name>
<evidence type="ECO:0000256" key="1">
    <source>
        <dbReference type="SAM" id="SignalP"/>
    </source>
</evidence>
<evidence type="ECO:0008006" key="4">
    <source>
        <dbReference type="Google" id="ProtNLM"/>
    </source>
</evidence>
<dbReference type="eggNOG" id="COG1422">
    <property type="taxonomic scope" value="Bacteria"/>
</dbReference>
<dbReference type="EMBL" id="ARXV01000002">
    <property type="protein sequence ID" value="KGD66113.1"/>
    <property type="molecule type" value="Genomic_DNA"/>
</dbReference>
<dbReference type="STRING" id="1177154.Y5S_00585"/>
<keyword evidence="3" id="KW-1185">Reference proteome</keyword>
<evidence type="ECO:0000313" key="2">
    <source>
        <dbReference type="EMBL" id="KGD66113.1"/>
    </source>
</evidence>
<reference evidence="2 3" key="1">
    <citation type="submission" date="2012-09" db="EMBL/GenBank/DDBJ databases">
        <title>Genome Sequence of alkane-degrading Bacterium Alcanivorax sp. 19-m-6.</title>
        <authorList>
            <person name="Lai Q."/>
            <person name="Shao Z."/>
        </authorList>
    </citation>
    <scope>NUCLEOTIDE SEQUENCE [LARGE SCALE GENOMIC DNA]</scope>
    <source>
        <strain evidence="2 3">19-m-6</strain>
    </source>
</reference>
<feature type="chain" id="PRO_5001918857" description="Zinc resistance-associated protein" evidence="1">
    <location>
        <begin position="21"/>
        <end position="141"/>
    </location>
</feature>
<dbReference type="AlphaFoldDB" id="A0A095TUS9"/>
<protein>
    <recommendedName>
        <fullName evidence="4">Zinc resistance-associated protein</fullName>
    </recommendedName>
</protein>
<organism evidence="2 3">
    <name type="scientific">Alcanivorax nanhaiticus</name>
    <dbReference type="NCBI Taxonomy" id="1177154"/>
    <lineage>
        <taxon>Bacteria</taxon>
        <taxon>Pseudomonadati</taxon>
        <taxon>Pseudomonadota</taxon>
        <taxon>Gammaproteobacteria</taxon>
        <taxon>Oceanospirillales</taxon>
        <taxon>Alcanivoracaceae</taxon>
        <taxon>Alcanivorax</taxon>
    </lineage>
</organism>
<sequence>MKNLMSALAISALLASPVFAEGEHQHDGDPNTQGKQGSMMMSHERMMPMMQEHKKSMERLMGQLKKEADQGKRGELIEAHMKEMQQCMMTLNQGEGDMASSSTEERMKMMEERMGMMQMMMGQMMDNMVEARKSRPKHIKK</sequence>
<dbReference type="PATRIC" id="fig|1177154.3.peg.595"/>
<evidence type="ECO:0000313" key="3">
    <source>
        <dbReference type="Proteomes" id="UP000029444"/>
    </source>
</evidence>
<feature type="signal peptide" evidence="1">
    <location>
        <begin position="1"/>
        <end position="20"/>
    </location>
</feature>
<proteinExistence type="predicted"/>
<dbReference type="OrthoDB" id="7062560at2"/>
<comment type="caution">
    <text evidence="2">The sequence shown here is derived from an EMBL/GenBank/DDBJ whole genome shotgun (WGS) entry which is preliminary data.</text>
</comment>
<dbReference type="RefSeq" id="WP_035230619.1">
    <property type="nucleotide sequence ID" value="NZ_ARXV01000002.1"/>
</dbReference>
<dbReference type="Proteomes" id="UP000029444">
    <property type="component" value="Unassembled WGS sequence"/>
</dbReference>
<gene>
    <name evidence="2" type="ORF">Y5S_00585</name>
</gene>
<keyword evidence="1" id="KW-0732">Signal</keyword>